<gene>
    <name evidence="1" type="ORF">DPEC_G00004120</name>
</gene>
<accession>A0ACC2HJK6</accession>
<reference evidence="1" key="1">
    <citation type="submission" date="2021-05" db="EMBL/GenBank/DDBJ databases">
        <authorList>
            <person name="Pan Q."/>
            <person name="Jouanno E."/>
            <person name="Zahm M."/>
            <person name="Klopp C."/>
            <person name="Cabau C."/>
            <person name="Louis A."/>
            <person name="Berthelot C."/>
            <person name="Parey E."/>
            <person name="Roest Crollius H."/>
            <person name="Montfort J."/>
            <person name="Robinson-Rechavi M."/>
            <person name="Bouchez O."/>
            <person name="Lampietro C."/>
            <person name="Lopez Roques C."/>
            <person name="Donnadieu C."/>
            <person name="Postlethwait J."/>
            <person name="Bobe J."/>
            <person name="Dillon D."/>
            <person name="Chandos A."/>
            <person name="von Hippel F."/>
            <person name="Guiguen Y."/>
        </authorList>
    </citation>
    <scope>NUCLEOTIDE SEQUENCE</scope>
    <source>
        <strain evidence="1">YG-Jan2019</strain>
    </source>
</reference>
<comment type="caution">
    <text evidence="1">The sequence shown here is derived from an EMBL/GenBank/DDBJ whole genome shotgun (WGS) entry which is preliminary data.</text>
</comment>
<evidence type="ECO:0000313" key="2">
    <source>
        <dbReference type="Proteomes" id="UP001157502"/>
    </source>
</evidence>
<sequence>MDPRLHGSAHYKSSSRDPDESRDQRLSEGLDTRFTRDEKGPFRSMRSPPRPRVPSSFRPRLGGRFYRPRFIRDDHTFRKPRLHFGFQKYNSFSPRPRFNWRDQSDSTGPDSQYNDQRAVEANSSTRGSRPKNLTGAVKYPSGPSRKIEKQPLSFKVTQEIERPHSREEDREREREVPVALSQVTARSRAIQQKRKEIERVYRQDCETFGVVVKMLIAKDPTLEQLIQSSLKENLQDIVLRCVEAMQQFIEEYDTREPMP</sequence>
<keyword evidence="2" id="KW-1185">Reference proteome</keyword>
<evidence type="ECO:0000313" key="1">
    <source>
        <dbReference type="EMBL" id="KAJ8016142.1"/>
    </source>
</evidence>
<name>A0ACC2HJK6_DALPE</name>
<dbReference type="EMBL" id="CM055728">
    <property type="protein sequence ID" value="KAJ8016142.1"/>
    <property type="molecule type" value="Genomic_DNA"/>
</dbReference>
<organism evidence="1 2">
    <name type="scientific">Dallia pectoralis</name>
    <name type="common">Alaska blackfish</name>
    <dbReference type="NCBI Taxonomy" id="75939"/>
    <lineage>
        <taxon>Eukaryota</taxon>
        <taxon>Metazoa</taxon>
        <taxon>Chordata</taxon>
        <taxon>Craniata</taxon>
        <taxon>Vertebrata</taxon>
        <taxon>Euteleostomi</taxon>
        <taxon>Actinopterygii</taxon>
        <taxon>Neopterygii</taxon>
        <taxon>Teleostei</taxon>
        <taxon>Protacanthopterygii</taxon>
        <taxon>Esociformes</taxon>
        <taxon>Umbridae</taxon>
        <taxon>Dallia</taxon>
    </lineage>
</organism>
<dbReference type="Proteomes" id="UP001157502">
    <property type="component" value="Chromosome 1"/>
</dbReference>
<protein>
    <submittedName>
        <fullName evidence="1">Uncharacterized protein</fullName>
    </submittedName>
</protein>
<proteinExistence type="predicted"/>